<dbReference type="EMBL" id="MU826367">
    <property type="protein sequence ID" value="KAJ7378396.1"/>
    <property type="molecule type" value="Genomic_DNA"/>
</dbReference>
<evidence type="ECO:0000313" key="6">
    <source>
        <dbReference type="EMBL" id="KAJ7378396.1"/>
    </source>
</evidence>
<dbReference type="PANTHER" id="PTHR43788">
    <property type="entry name" value="DNA2/NAM7 HELICASE FAMILY MEMBER"/>
    <property type="match status" value="1"/>
</dbReference>
<organism evidence="6 7">
    <name type="scientific">Desmophyllum pertusum</name>
    <dbReference type="NCBI Taxonomy" id="174260"/>
    <lineage>
        <taxon>Eukaryota</taxon>
        <taxon>Metazoa</taxon>
        <taxon>Cnidaria</taxon>
        <taxon>Anthozoa</taxon>
        <taxon>Hexacorallia</taxon>
        <taxon>Scleractinia</taxon>
        <taxon>Caryophylliina</taxon>
        <taxon>Caryophylliidae</taxon>
        <taxon>Desmophyllum</taxon>
    </lineage>
</organism>
<evidence type="ECO:0000313" key="7">
    <source>
        <dbReference type="Proteomes" id="UP001163046"/>
    </source>
</evidence>
<evidence type="ECO:0000256" key="3">
    <source>
        <dbReference type="ARBA" id="ARBA00022806"/>
    </source>
</evidence>
<dbReference type="GO" id="GO:0005524">
    <property type="term" value="F:ATP binding"/>
    <property type="evidence" value="ECO:0007669"/>
    <property type="project" value="UniProtKB-KW"/>
</dbReference>
<dbReference type="SUPFAM" id="SSF52540">
    <property type="entry name" value="P-loop containing nucleoside triphosphate hydrolases"/>
    <property type="match status" value="1"/>
</dbReference>
<evidence type="ECO:0000256" key="2">
    <source>
        <dbReference type="ARBA" id="ARBA00022801"/>
    </source>
</evidence>
<gene>
    <name evidence="6" type="primary">HELZ2_20</name>
    <name evidence="6" type="ORF">OS493_023652</name>
</gene>
<dbReference type="OrthoDB" id="2285229at2759"/>
<evidence type="ECO:0000256" key="4">
    <source>
        <dbReference type="ARBA" id="ARBA00022840"/>
    </source>
</evidence>
<feature type="domain" description="DNA2/NAM7 helicase-like C-terminal" evidence="5">
    <location>
        <begin position="1"/>
        <end position="209"/>
    </location>
</feature>
<keyword evidence="3 6" id="KW-0347">Helicase</keyword>
<dbReference type="Pfam" id="PF13087">
    <property type="entry name" value="AAA_12"/>
    <property type="match status" value="1"/>
</dbReference>
<comment type="caution">
    <text evidence="6">The sequence shown here is derived from an EMBL/GenBank/DDBJ whole genome shotgun (WGS) entry which is preliminary data.</text>
</comment>
<dbReference type="PANTHER" id="PTHR43788:SF16">
    <property type="entry name" value="HELICASE WITH ZINC FINGER 2"/>
    <property type="match status" value="1"/>
</dbReference>
<name>A0A9W9ZBG6_9CNID</name>
<dbReference type="Gene3D" id="3.40.50.300">
    <property type="entry name" value="P-loop containing nucleotide triphosphate hydrolases"/>
    <property type="match status" value="1"/>
</dbReference>
<proteinExistence type="predicted"/>
<protein>
    <submittedName>
        <fullName evidence="6">Helicase</fullName>
    </submittedName>
</protein>
<dbReference type="FunFam" id="3.40.50.300:FF:001313">
    <property type="entry name" value="Helicase with zinc finger domain 2"/>
    <property type="match status" value="1"/>
</dbReference>
<evidence type="ECO:0000259" key="5">
    <source>
        <dbReference type="Pfam" id="PF13087"/>
    </source>
</evidence>
<dbReference type="InterPro" id="IPR047187">
    <property type="entry name" value="SF1_C_Upf1"/>
</dbReference>
<keyword evidence="7" id="KW-1185">Reference proteome</keyword>
<dbReference type="InterPro" id="IPR050534">
    <property type="entry name" value="Coronavir_polyprotein_1ab"/>
</dbReference>
<dbReference type="InterPro" id="IPR027417">
    <property type="entry name" value="P-loop_NTPase"/>
</dbReference>
<dbReference type="GO" id="GO:0043139">
    <property type="term" value="F:5'-3' DNA helicase activity"/>
    <property type="evidence" value="ECO:0007669"/>
    <property type="project" value="TreeGrafter"/>
</dbReference>
<dbReference type="CDD" id="cd18808">
    <property type="entry name" value="SF1_C_Upf1"/>
    <property type="match status" value="1"/>
</dbReference>
<reference evidence="6" key="1">
    <citation type="submission" date="2023-01" db="EMBL/GenBank/DDBJ databases">
        <title>Genome assembly of the deep-sea coral Lophelia pertusa.</title>
        <authorList>
            <person name="Herrera S."/>
            <person name="Cordes E."/>
        </authorList>
    </citation>
    <scope>NUCLEOTIDE SEQUENCE</scope>
    <source>
        <strain evidence="6">USNM1676648</strain>
        <tissue evidence="6">Polyp</tissue>
    </source>
</reference>
<accession>A0A9W9ZBG6</accession>
<dbReference type="GO" id="GO:0016787">
    <property type="term" value="F:hydrolase activity"/>
    <property type="evidence" value="ECO:0007669"/>
    <property type="project" value="UniProtKB-KW"/>
</dbReference>
<keyword evidence="2" id="KW-0378">Hydrolase</keyword>
<dbReference type="AlphaFoldDB" id="A0A9W9ZBG6"/>
<keyword evidence="4" id="KW-0067">ATP-binding</keyword>
<dbReference type="InterPro" id="IPR041679">
    <property type="entry name" value="DNA2/NAM7-like_C"/>
</dbReference>
<sequence length="239" mass="27999">MFERLSKRAKMLELQYRMHVGICEFPSKQFYDEKLQTAETVKSRDPSPVSFWPALVRRQRNLPIVFCHVEGQEESSAITTSESNEESKRNMKEVRKAVQVAKYIVNRYRPQVRMSDLVILSPYREQRSKITELLTGAYADIQVTTITKSQGSEWDYVIISLVRSLKRDDIDPEPSLSWLRDHLGFVTDEHQMNVGLTRARRGLCIIGNKHLLGMDPMWKSLLQHYEDNHCLVDETWPWQ</sequence>
<dbReference type="Proteomes" id="UP001163046">
    <property type="component" value="Unassembled WGS sequence"/>
</dbReference>
<keyword evidence="1" id="KW-0547">Nucleotide-binding</keyword>
<evidence type="ECO:0000256" key="1">
    <source>
        <dbReference type="ARBA" id="ARBA00022741"/>
    </source>
</evidence>